<dbReference type="EMBL" id="JAUIZM010000006">
    <property type="protein sequence ID" value="KAK1379220.1"/>
    <property type="molecule type" value="Genomic_DNA"/>
</dbReference>
<protein>
    <submittedName>
        <fullName evidence="2">Uncharacterized protein</fullName>
    </submittedName>
</protein>
<proteinExistence type="predicted"/>
<gene>
    <name evidence="1" type="ORF">POM88_025964</name>
    <name evidence="2" type="ORF">POM88_025972</name>
</gene>
<keyword evidence="3" id="KW-1185">Reference proteome</keyword>
<dbReference type="AlphaFoldDB" id="A0AAD8I7C1"/>
<sequence>MSLQQQDEWELINDDGFVYNCNKRIRLQTTAITSVPPLDPLIEEKNRKNRRKIALLNLKQKYQAEIFRWELLSNTLRALNFQTQNVEKGFEKIDLGEKGHELSGEFSGFSRCGLVGDLKIRISS</sequence>
<dbReference type="EMBL" id="JAUIZM010000006">
    <property type="protein sequence ID" value="KAK1379228.1"/>
    <property type="molecule type" value="Genomic_DNA"/>
</dbReference>
<name>A0AAD8I7C1_9APIA</name>
<evidence type="ECO:0000313" key="2">
    <source>
        <dbReference type="EMBL" id="KAK1379228.1"/>
    </source>
</evidence>
<dbReference type="PANTHER" id="PTHR35737">
    <property type="entry name" value="CRYPTIC LOCI REGULATOR"/>
    <property type="match status" value="1"/>
</dbReference>
<dbReference type="PANTHER" id="PTHR35737:SF1">
    <property type="entry name" value="CRYPTIC LOCI REGULATOR"/>
    <property type="match status" value="1"/>
</dbReference>
<comment type="caution">
    <text evidence="2">The sequence shown here is derived from an EMBL/GenBank/DDBJ whole genome shotgun (WGS) entry which is preliminary data.</text>
</comment>
<dbReference type="Proteomes" id="UP001237642">
    <property type="component" value="Unassembled WGS sequence"/>
</dbReference>
<accession>A0AAD8I7C1</accession>
<evidence type="ECO:0000313" key="3">
    <source>
        <dbReference type="Proteomes" id="UP001237642"/>
    </source>
</evidence>
<reference evidence="2" key="2">
    <citation type="submission" date="2023-05" db="EMBL/GenBank/DDBJ databases">
        <authorList>
            <person name="Schelkunov M.I."/>
        </authorList>
    </citation>
    <scope>NUCLEOTIDE SEQUENCE</scope>
    <source>
        <strain evidence="2">Hsosn_3</strain>
        <tissue evidence="2">Leaf</tissue>
    </source>
</reference>
<evidence type="ECO:0000313" key="1">
    <source>
        <dbReference type="EMBL" id="KAK1379220.1"/>
    </source>
</evidence>
<organism evidence="2 3">
    <name type="scientific">Heracleum sosnowskyi</name>
    <dbReference type="NCBI Taxonomy" id="360622"/>
    <lineage>
        <taxon>Eukaryota</taxon>
        <taxon>Viridiplantae</taxon>
        <taxon>Streptophyta</taxon>
        <taxon>Embryophyta</taxon>
        <taxon>Tracheophyta</taxon>
        <taxon>Spermatophyta</taxon>
        <taxon>Magnoliopsida</taxon>
        <taxon>eudicotyledons</taxon>
        <taxon>Gunneridae</taxon>
        <taxon>Pentapetalae</taxon>
        <taxon>asterids</taxon>
        <taxon>campanulids</taxon>
        <taxon>Apiales</taxon>
        <taxon>Apiaceae</taxon>
        <taxon>Apioideae</taxon>
        <taxon>apioid superclade</taxon>
        <taxon>Tordylieae</taxon>
        <taxon>Tordyliinae</taxon>
        <taxon>Heracleum</taxon>
    </lineage>
</organism>
<reference evidence="2" key="1">
    <citation type="submission" date="2023-02" db="EMBL/GenBank/DDBJ databases">
        <title>Genome of toxic invasive species Heracleum sosnowskyi carries increased number of genes despite the absence of recent whole-genome duplications.</title>
        <authorList>
            <person name="Schelkunov M."/>
            <person name="Shtratnikova V."/>
            <person name="Makarenko M."/>
            <person name="Klepikova A."/>
            <person name="Omelchenko D."/>
            <person name="Novikova G."/>
            <person name="Obukhova E."/>
            <person name="Bogdanov V."/>
            <person name="Penin A."/>
            <person name="Logacheva M."/>
        </authorList>
    </citation>
    <scope>NUCLEOTIDE SEQUENCE</scope>
    <source>
        <strain evidence="2">Hsosn_3</strain>
        <tissue evidence="2">Leaf</tissue>
    </source>
</reference>